<dbReference type="EMBL" id="MGJP01000051">
    <property type="protein sequence ID" value="OGN08872.1"/>
    <property type="molecule type" value="Genomic_DNA"/>
</dbReference>
<dbReference type="PANTHER" id="PTHR21666">
    <property type="entry name" value="PEPTIDASE-RELATED"/>
    <property type="match status" value="1"/>
</dbReference>
<feature type="region of interest" description="Disordered" evidence="1">
    <location>
        <begin position="384"/>
        <end position="411"/>
    </location>
</feature>
<name>A0A1F8F6U1_9BACT</name>
<proteinExistence type="predicted"/>
<accession>A0A1F8F6U1</accession>
<dbReference type="Gene3D" id="2.70.70.10">
    <property type="entry name" value="Glucose Permease (Domain IIA)"/>
    <property type="match status" value="1"/>
</dbReference>
<dbReference type="InterPro" id="IPR011055">
    <property type="entry name" value="Dup_hybrid_motif"/>
</dbReference>
<organism evidence="3 4">
    <name type="scientific">Candidatus Yanofskybacteria bacterium RIFCSPHIGHO2_02_FULL_41_11</name>
    <dbReference type="NCBI Taxonomy" id="1802675"/>
    <lineage>
        <taxon>Bacteria</taxon>
        <taxon>Candidatus Yanofskyibacteriota</taxon>
    </lineage>
</organism>
<feature type="region of interest" description="Disordered" evidence="1">
    <location>
        <begin position="127"/>
        <end position="146"/>
    </location>
</feature>
<dbReference type="AlphaFoldDB" id="A0A1F8F6U1"/>
<dbReference type="InterPro" id="IPR018392">
    <property type="entry name" value="LysM"/>
</dbReference>
<dbReference type="SMART" id="SM00257">
    <property type="entry name" value="LysM"/>
    <property type="match status" value="2"/>
</dbReference>
<dbReference type="SUPFAM" id="SSF51261">
    <property type="entry name" value="Duplicated hybrid motif"/>
    <property type="match status" value="1"/>
</dbReference>
<dbReference type="InterPro" id="IPR016047">
    <property type="entry name" value="M23ase_b-sheet_dom"/>
</dbReference>
<dbReference type="GO" id="GO:0004222">
    <property type="term" value="F:metalloendopeptidase activity"/>
    <property type="evidence" value="ECO:0007669"/>
    <property type="project" value="TreeGrafter"/>
</dbReference>
<dbReference type="PANTHER" id="PTHR21666:SF270">
    <property type="entry name" value="MUREIN HYDROLASE ACTIVATOR ENVC"/>
    <property type="match status" value="1"/>
</dbReference>
<reference evidence="3 4" key="1">
    <citation type="journal article" date="2016" name="Nat. Commun.">
        <title>Thousands of microbial genomes shed light on interconnected biogeochemical processes in an aquifer system.</title>
        <authorList>
            <person name="Anantharaman K."/>
            <person name="Brown C.T."/>
            <person name="Hug L.A."/>
            <person name="Sharon I."/>
            <person name="Castelle C.J."/>
            <person name="Probst A.J."/>
            <person name="Thomas B.C."/>
            <person name="Singh A."/>
            <person name="Wilkins M.J."/>
            <person name="Karaoz U."/>
            <person name="Brodie E.L."/>
            <person name="Williams K.H."/>
            <person name="Hubbard S.S."/>
            <person name="Banfield J.F."/>
        </authorList>
    </citation>
    <scope>NUCLEOTIDE SEQUENCE [LARGE SCALE GENOMIC DNA]</scope>
</reference>
<dbReference type="PROSITE" id="PS51782">
    <property type="entry name" value="LYSM"/>
    <property type="match status" value="2"/>
</dbReference>
<dbReference type="CDD" id="cd00118">
    <property type="entry name" value="LysM"/>
    <property type="match status" value="2"/>
</dbReference>
<feature type="domain" description="LysM" evidence="2">
    <location>
        <begin position="175"/>
        <end position="219"/>
    </location>
</feature>
<evidence type="ECO:0000256" key="1">
    <source>
        <dbReference type="SAM" id="MobiDB-lite"/>
    </source>
</evidence>
<comment type="caution">
    <text evidence="3">The sequence shown here is derived from an EMBL/GenBank/DDBJ whole genome shotgun (WGS) entry which is preliminary data.</text>
</comment>
<dbReference type="Pfam" id="PF01476">
    <property type="entry name" value="LysM"/>
    <property type="match status" value="2"/>
</dbReference>
<feature type="compositionally biased region" description="Polar residues" evidence="1">
    <location>
        <begin position="384"/>
        <end position="396"/>
    </location>
</feature>
<dbReference type="CDD" id="cd12797">
    <property type="entry name" value="M23_peptidase"/>
    <property type="match status" value="1"/>
</dbReference>
<evidence type="ECO:0000313" key="4">
    <source>
        <dbReference type="Proteomes" id="UP000177167"/>
    </source>
</evidence>
<evidence type="ECO:0000313" key="3">
    <source>
        <dbReference type="EMBL" id="OGN08872.1"/>
    </source>
</evidence>
<evidence type="ECO:0000259" key="2">
    <source>
        <dbReference type="PROSITE" id="PS51782"/>
    </source>
</evidence>
<dbReference type="Pfam" id="PF01551">
    <property type="entry name" value="Peptidase_M23"/>
    <property type="match status" value="1"/>
</dbReference>
<sequence length="411" mass="44053">MLPSSGNSRTENFCILHHRNTERLGNSENNKENTYIDIYLEKLKGLAKIKDLAKSPHFHLYGTVVLAVTILLIKGTGSQASLFDMFVQRTIIETSASILSQNRSNTGGQLADISSLAAWENNNLPALESDQSLPGQGGPGSTLKPTTMQENAVFSYNPADIDYADEVAGKRVGIAEYTVQPGDSLSFIARDYGVSIESIMWANGLRDSHSIREGHVLKIPPVSGVIHTVKSGETISSIAKKYGADAENIIAYNALPKDGKLQTNDELIIPDGKIATAGTPITRTAITFAHLPNLDSYFAHPTNGLGRISQWLHGRNGIDIANSYGTPVYAAADGTVVGTAKSGWNGGYGLYIKISHPNGTDTLYSHLSKVLVIAGQTVQKSQQIGNMGSSGRSTGSHLHFEVHGAKNPLTK</sequence>
<feature type="domain" description="LysM" evidence="2">
    <location>
        <begin position="225"/>
        <end position="269"/>
    </location>
</feature>
<dbReference type="InterPro" id="IPR050570">
    <property type="entry name" value="Cell_wall_metabolism_enzyme"/>
</dbReference>
<protein>
    <recommendedName>
        <fullName evidence="2">LysM domain-containing protein</fullName>
    </recommendedName>
</protein>
<dbReference type="Proteomes" id="UP000177167">
    <property type="component" value="Unassembled WGS sequence"/>
</dbReference>
<dbReference type="Gene3D" id="3.10.350.10">
    <property type="entry name" value="LysM domain"/>
    <property type="match status" value="2"/>
</dbReference>
<gene>
    <name evidence="3" type="ORF">A3J46_03200</name>
</gene>
<dbReference type="InterPro" id="IPR036779">
    <property type="entry name" value="LysM_dom_sf"/>
</dbReference>